<keyword evidence="2 3" id="KW-0040">ANK repeat</keyword>
<proteinExistence type="predicted"/>
<keyword evidence="1" id="KW-0677">Repeat</keyword>
<feature type="non-terminal residue" evidence="4">
    <location>
        <position position="1"/>
    </location>
</feature>
<dbReference type="Proteomes" id="UP000800200">
    <property type="component" value="Unassembled WGS sequence"/>
</dbReference>
<dbReference type="EMBL" id="ML994627">
    <property type="protein sequence ID" value="KAF2187350.1"/>
    <property type="molecule type" value="Genomic_DNA"/>
</dbReference>
<dbReference type="PANTHER" id="PTHR23206">
    <property type="entry name" value="MASK PROTEIN"/>
    <property type="match status" value="1"/>
</dbReference>
<dbReference type="InterPro" id="IPR036770">
    <property type="entry name" value="Ankyrin_rpt-contain_sf"/>
</dbReference>
<keyword evidence="5" id="KW-1185">Reference proteome</keyword>
<name>A0A6A6EB33_9PEZI</name>
<dbReference type="PANTHER" id="PTHR23206:SF7">
    <property type="entry name" value="PROTEIN KINASE DOMAIN-CONTAINING PROTEIN"/>
    <property type="match status" value="1"/>
</dbReference>
<dbReference type="Pfam" id="PF12796">
    <property type="entry name" value="Ank_2"/>
    <property type="match status" value="1"/>
</dbReference>
<dbReference type="PROSITE" id="PS50297">
    <property type="entry name" value="ANK_REP_REGION"/>
    <property type="match status" value="1"/>
</dbReference>
<evidence type="ECO:0000256" key="2">
    <source>
        <dbReference type="ARBA" id="ARBA00023043"/>
    </source>
</evidence>
<evidence type="ECO:0000256" key="1">
    <source>
        <dbReference type="ARBA" id="ARBA00022737"/>
    </source>
</evidence>
<evidence type="ECO:0000313" key="4">
    <source>
        <dbReference type="EMBL" id="KAF2187350.1"/>
    </source>
</evidence>
<dbReference type="SUPFAM" id="SSF48403">
    <property type="entry name" value="Ankyrin repeat"/>
    <property type="match status" value="1"/>
</dbReference>
<dbReference type="SMART" id="SM00248">
    <property type="entry name" value="ANK"/>
    <property type="match status" value="2"/>
</dbReference>
<dbReference type="GO" id="GO:0005737">
    <property type="term" value="C:cytoplasm"/>
    <property type="evidence" value="ECO:0007669"/>
    <property type="project" value="TreeGrafter"/>
</dbReference>
<dbReference type="Gene3D" id="1.25.40.20">
    <property type="entry name" value="Ankyrin repeat-containing domain"/>
    <property type="match status" value="1"/>
</dbReference>
<organism evidence="4 5">
    <name type="scientific">Zopfia rhizophila CBS 207.26</name>
    <dbReference type="NCBI Taxonomy" id="1314779"/>
    <lineage>
        <taxon>Eukaryota</taxon>
        <taxon>Fungi</taxon>
        <taxon>Dikarya</taxon>
        <taxon>Ascomycota</taxon>
        <taxon>Pezizomycotina</taxon>
        <taxon>Dothideomycetes</taxon>
        <taxon>Dothideomycetes incertae sedis</taxon>
        <taxon>Zopfiaceae</taxon>
        <taxon>Zopfia</taxon>
    </lineage>
</organism>
<evidence type="ECO:0000256" key="3">
    <source>
        <dbReference type="PROSITE-ProRule" id="PRU00023"/>
    </source>
</evidence>
<dbReference type="OrthoDB" id="3685311at2759"/>
<dbReference type="AlphaFoldDB" id="A0A6A6EB33"/>
<evidence type="ECO:0000313" key="5">
    <source>
        <dbReference type="Proteomes" id="UP000800200"/>
    </source>
</evidence>
<dbReference type="PROSITE" id="PS50088">
    <property type="entry name" value="ANK_REPEAT"/>
    <property type="match status" value="1"/>
</dbReference>
<feature type="repeat" description="ANK" evidence="3">
    <location>
        <begin position="18"/>
        <end position="50"/>
    </location>
</feature>
<protein>
    <submittedName>
        <fullName evidence="4">Ankyrin</fullName>
    </submittedName>
</protein>
<accession>A0A6A6EB33</accession>
<reference evidence="4" key="1">
    <citation type="journal article" date="2020" name="Stud. Mycol.">
        <title>101 Dothideomycetes genomes: a test case for predicting lifestyles and emergence of pathogens.</title>
        <authorList>
            <person name="Haridas S."/>
            <person name="Albert R."/>
            <person name="Binder M."/>
            <person name="Bloem J."/>
            <person name="Labutti K."/>
            <person name="Salamov A."/>
            <person name="Andreopoulos B."/>
            <person name="Baker S."/>
            <person name="Barry K."/>
            <person name="Bills G."/>
            <person name="Bluhm B."/>
            <person name="Cannon C."/>
            <person name="Castanera R."/>
            <person name="Culley D."/>
            <person name="Daum C."/>
            <person name="Ezra D."/>
            <person name="Gonzalez J."/>
            <person name="Henrissat B."/>
            <person name="Kuo A."/>
            <person name="Liang C."/>
            <person name="Lipzen A."/>
            <person name="Lutzoni F."/>
            <person name="Magnuson J."/>
            <person name="Mondo S."/>
            <person name="Nolan M."/>
            <person name="Ohm R."/>
            <person name="Pangilinan J."/>
            <person name="Park H.-J."/>
            <person name="Ramirez L."/>
            <person name="Alfaro M."/>
            <person name="Sun H."/>
            <person name="Tritt A."/>
            <person name="Yoshinaga Y."/>
            <person name="Zwiers L.-H."/>
            <person name="Turgeon B."/>
            <person name="Goodwin S."/>
            <person name="Spatafora J."/>
            <person name="Crous P."/>
            <person name="Grigoriev I."/>
        </authorList>
    </citation>
    <scope>NUCLEOTIDE SEQUENCE</scope>
    <source>
        <strain evidence="4">CBS 207.26</strain>
    </source>
</reference>
<dbReference type="InterPro" id="IPR002110">
    <property type="entry name" value="Ankyrin_rpt"/>
</dbReference>
<dbReference type="InterPro" id="IPR051631">
    <property type="entry name" value="Ankyrin-KH/SAM_domain"/>
</dbReference>
<sequence length="96" mass="10127">VLQILLRHGANVNEEGVQCDTTLHTAAIVGNVNIAKIFLNAGANVTAKNKDDCTALQVAAAAGHAGIVCLLLLRGAQCIINHTQGKIRKCSKSRKR</sequence>
<gene>
    <name evidence="4" type="ORF">K469DRAFT_662278</name>
</gene>